<reference evidence="7" key="1">
    <citation type="submission" date="2021-02" db="EMBL/GenBank/DDBJ databases">
        <authorList>
            <person name="Nowell W R."/>
        </authorList>
    </citation>
    <scope>NUCLEOTIDE SEQUENCE</scope>
</reference>
<dbReference type="PROSITE" id="PS50929">
    <property type="entry name" value="ABC_TM1F"/>
    <property type="match status" value="1"/>
</dbReference>
<dbReference type="Gene3D" id="1.20.1560.10">
    <property type="entry name" value="ABC transporter type 1, transmembrane domain"/>
    <property type="match status" value="1"/>
</dbReference>
<dbReference type="AlphaFoldDB" id="A0A813ZIB7"/>
<feature type="transmembrane region" description="Helical" evidence="5">
    <location>
        <begin position="60"/>
        <end position="80"/>
    </location>
</feature>
<feature type="transmembrane region" description="Helical" evidence="5">
    <location>
        <begin position="162"/>
        <end position="184"/>
    </location>
</feature>
<organism evidence="7 8">
    <name type="scientific">Rotaria sordida</name>
    <dbReference type="NCBI Taxonomy" id="392033"/>
    <lineage>
        <taxon>Eukaryota</taxon>
        <taxon>Metazoa</taxon>
        <taxon>Spiralia</taxon>
        <taxon>Gnathifera</taxon>
        <taxon>Rotifera</taxon>
        <taxon>Eurotatoria</taxon>
        <taxon>Bdelloidea</taxon>
        <taxon>Philodinida</taxon>
        <taxon>Philodinidae</taxon>
        <taxon>Rotaria</taxon>
    </lineage>
</organism>
<keyword evidence="4 5" id="KW-0472">Membrane</keyword>
<comment type="subcellular location">
    <subcellularLocation>
        <location evidence="1">Membrane</location>
        <topology evidence="1">Multi-pass membrane protein</topology>
    </subcellularLocation>
</comment>
<dbReference type="InterPro" id="IPR036640">
    <property type="entry name" value="ABC1_TM_sf"/>
</dbReference>
<evidence type="ECO:0000256" key="5">
    <source>
        <dbReference type="SAM" id="Phobius"/>
    </source>
</evidence>
<dbReference type="SUPFAM" id="SSF90123">
    <property type="entry name" value="ABC transporter transmembrane region"/>
    <property type="match status" value="1"/>
</dbReference>
<evidence type="ECO:0000259" key="6">
    <source>
        <dbReference type="PROSITE" id="PS50929"/>
    </source>
</evidence>
<dbReference type="PANTHER" id="PTHR43394:SF1">
    <property type="entry name" value="ATP-BINDING CASSETTE SUB-FAMILY B MEMBER 10, MITOCHONDRIAL"/>
    <property type="match status" value="1"/>
</dbReference>
<gene>
    <name evidence="7" type="ORF">SEV965_LOCUS5577</name>
</gene>
<evidence type="ECO:0000256" key="3">
    <source>
        <dbReference type="ARBA" id="ARBA00022989"/>
    </source>
</evidence>
<sequence length="305" mass="34861">YTAFAIAGSKLVQRIRSKAFACLLRQEVAYFDRSENNSGTICTRLSSDASTLQNMATTRLGFICEALAISFFGILFGCFINWQLTLIAFCPIIILFLIIVVDVCLRKWLNQQIDPIIGRVSTLAVEVIHNMRTIKQLSIEKEVLRQYRESVHEVYMPYWQPLILSSVAYSILWAADAYTMALLYRRALVLFEKNELTADRMIMVFGFALFSSRALRPIGMMSRQIAASFSAAEAFFNLFDRKPAIDNTSTEGQELVDFRGEIKFDRVKFFYPTRPASIILNKFQLNIKPSQRVALVGMFELDVLF</sequence>
<evidence type="ECO:0000313" key="8">
    <source>
        <dbReference type="Proteomes" id="UP000663889"/>
    </source>
</evidence>
<dbReference type="EMBL" id="CAJNOU010000172">
    <property type="protein sequence ID" value="CAF0899840.1"/>
    <property type="molecule type" value="Genomic_DNA"/>
</dbReference>
<comment type="caution">
    <text evidence="7">The sequence shown here is derived from an EMBL/GenBank/DDBJ whole genome shotgun (WGS) entry which is preliminary data.</text>
</comment>
<keyword evidence="2 5" id="KW-0812">Transmembrane</keyword>
<name>A0A813ZIB7_9BILA</name>
<protein>
    <recommendedName>
        <fullName evidence="6">ABC transmembrane type-1 domain-containing protein</fullName>
    </recommendedName>
</protein>
<dbReference type="GO" id="GO:0005524">
    <property type="term" value="F:ATP binding"/>
    <property type="evidence" value="ECO:0007669"/>
    <property type="project" value="InterPro"/>
</dbReference>
<feature type="domain" description="ABC transmembrane type-1" evidence="6">
    <location>
        <begin position="4"/>
        <end position="227"/>
    </location>
</feature>
<dbReference type="InterPro" id="IPR011527">
    <property type="entry name" value="ABC1_TM_dom"/>
</dbReference>
<evidence type="ECO:0000256" key="1">
    <source>
        <dbReference type="ARBA" id="ARBA00004141"/>
    </source>
</evidence>
<dbReference type="Pfam" id="PF00664">
    <property type="entry name" value="ABC_membrane"/>
    <property type="match status" value="1"/>
</dbReference>
<evidence type="ECO:0000256" key="4">
    <source>
        <dbReference type="ARBA" id="ARBA00023136"/>
    </source>
</evidence>
<evidence type="ECO:0000313" key="7">
    <source>
        <dbReference type="EMBL" id="CAF0899840.1"/>
    </source>
</evidence>
<dbReference type="Proteomes" id="UP000663889">
    <property type="component" value="Unassembled WGS sequence"/>
</dbReference>
<dbReference type="GO" id="GO:0016020">
    <property type="term" value="C:membrane"/>
    <property type="evidence" value="ECO:0007669"/>
    <property type="project" value="UniProtKB-SubCell"/>
</dbReference>
<dbReference type="InterPro" id="IPR039421">
    <property type="entry name" value="Type_1_exporter"/>
</dbReference>
<feature type="transmembrane region" description="Helical" evidence="5">
    <location>
        <begin position="86"/>
        <end position="105"/>
    </location>
</feature>
<dbReference type="GO" id="GO:0015421">
    <property type="term" value="F:ABC-type oligopeptide transporter activity"/>
    <property type="evidence" value="ECO:0007669"/>
    <property type="project" value="TreeGrafter"/>
</dbReference>
<feature type="non-terminal residue" evidence="7">
    <location>
        <position position="1"/>
    </location>
</feature>
<dbReference type="PANTHER" id="PTHR43394">
    <property type="entry name" value="ATP-DEPENDENT PERMEASE MDL1, MITOCHONDRIAL"/>
    <property type="match status" value="1"/>
</dbReference>
<evidence type="ECO:0000256" key="2">
    <source>
        <dbReference type="ARBA" id="ARBA00022692"/>
    </source>
</evidence>
<keyword evidence="3 5" id="KW-1133">Transmembrane helix</keyword>
<proteinExistence type="predicted"/>
<accession>A0A813ZIB7</accession>